<dbReference type="AlphaFoldDB" id="A0A3E2DE71"/>
<evidence type="ECO:0000256" key="1">
    <source>
        <dbReference type="SAM" id="MobiDB-lite"/>
    </source>
</evidence>
<feature type="compositionally biased region" description="Polar residues" evidence="1">
    <location>
        <begin position="123"/>
        <end position="142"/>
    </location>
</feature>
<evidence type="ECO:0000313" key="2">
    <source>
        <dbReference type="EMBL" id="RFT43685.1"/>
    </source>
</evidence>
<name>A0A3E2DE71_9ACTN</name>
<evidence type="ECO:0000313" key="3">
    <source>
        <dbReference type="Proteomes" id="UP000259211"/>
    </source>
</evidence>
<dbReference type="Proteomes" id="UP000259211">
    <property type="component" value="Unassembled WGS sequence"/>
</dbReference>
<accession>A0A3E2DE71</accession>
<dbReference type="RefSeq" id="WP_117189511.1">
    <property type="nucleotide sequence ID" value="NZ_JASORL010000021.1"/>
</dbReference>
<feature type="region of interest" description="Disordered" evidence="1">
    <location>
        <begin position="112"/>
        <end position="142"/>
    </location>
</feature>
<dbReference type="EMBL" id="NOWI01000007">
    <property type="protein sequence ID" value="RFT43685.1"/>
    <property type="molecule type" value="Genomic_DNA"/>
</dbReference>
<reference evidence="2 3" key="1">
    <citation type="submission" date="2017-07" db="EMBL/GenBank/DDBJ databases">
        <authorList>
            <person name="Sun Z.S."/>
            <person name="Albrecht U."/>
            <person name="Echele G."/>
            <person name="Lee C.C."/>
        </authorList>
    </citation>
    <scope>NUCLEOTIDE SEQUENCE [LARGE SCALE GENOMIC DNA]</scope>
    <source>
        <strain evidence="2 3">P16-029</strain>
    </source>
</reference>
<comment type="caution">
    <text evidence="2">The sequence shown here is derived from an EMBL/GenBank/DDBJ whole genome shotgun (WGS) entry which is preliminary data.</text>
</comment>
<sequence>MTEDSDWQPGVVFTHTLSLTFDDEAQEVLRDVRNQLMAAGIPVLREPAHVTVAAVSTMNGVDSDLVDVGWPERVTLTTSCQLPNSDGVVALCPHHPTRPDVTRPEVAWSDTSVPAPAAVSGPLTPTTISDTSQGEGAESCSSPAAADVFRASRVPETLRRPHEALHRRLTEVGVTAFNYYGPRWWNPHVTMGYQVPPELRGRAVEFLADVVPLEVGVMGISVWCVGNGQTYALWP</sequence>
<gene>
    <name evidence="2" type="ORF">CHT91_08870</name>
</gene>
<protein>
    <recommendedName>
        <fullName evidence="4">2'-5' RNA ligase</fullName>
    </recommendedName>
</protein>
<proteinExistence type="predicted"/>
<evidence type="ECO:0008006" key="4">
    <source>
        <dbReference type="Google" id="ProtNLM"/>
    </source>
</evidence>
<organism evidence="2 3">
    <name type="scientific">Cutibacterium avidum</name>
    <dbReference type="NCBI Taxonomy" id="33010"/>
    <lineage>
        <taxon>Bacteria</taxon>
        <taxon>Bacillati</taxon>
        <taxon>Actinomycetota</taxon>
        <taxon>Actinomycetes</taxon>
        <taxon>Propionibacteriales</taxon>
        <taxon>Propionibacteriaceae</taxon>
        <taxon>Cutibacterium</taxon>
    </lineage>
</organism>